<evidence type="ECO:0000313" key="6">
    <source>
        <dbReference type="Proteomes" id="UP000187209"/>
    </source>
</evidence>
<sequence>MLDNLSQNWNLRFTNTNIEMSFKEEFIKLHKISSLLVISGLILLSIYFVLVNLLPTYFLAFFAVPLVPHSLLRNLSLELASLVFIEYNYSKGTIAEFLGCLLPSFLLQFFIWKRWELFFAINIVKLLSVGPLETLNALVSVMTYTLLTFLFEKDFRSNWRKMRKHKEENYKYRELWMKIPYPVVIVSQRFRIVLMNYAADRVFCQKGMNMQEKNLEGLFTLENYDIICRLIRSVSDGKEKEEVFLKENNTVYLAVIKCVEWKFERCVELSLIEIVEASFNDKIFNLFYFSQEQCLEELNNAIINNYKTKEKVQPAILEIFYRFCINYWSYQLYLEQQSECNFSQETKTLDFPSEIINSIEYFNVKSSDKCLDFRFTNESSKATIICNEIRIKLFLHVIIDYAKSTAESDSLIEFTLQSFETNNTICYTFTCNFSASDIKHELLVLIFENKRKSYEDFESFAKKFSLSYALFSSNLRALKIEVKQIAYSKKKVTLSFFIRFPISIDSLVPISLKFSNRFNIGNSRILWYGNGIGMDKTQVKLNIEHQTGIGIGLCHKSHNNIIIKLNDDQLRDENKLIRSPKSMPSIQKIPSFSSIADIFLNPNKIRRASTTIKLRRSKNNTFESPNYSTTNKRQVKRFLYTECLKILNYEVGVYRVLIVDDFEENRKVLQELLRKVMTVSCEFAKDGIGAVDMYDNYSSQGYMYQIIFMDLIMPRLNGYQASVRIRQRENEKHYPKTFICAISGNRDCVSKCLESQIDYVAFKPLSVSLLEAIIRQKKEVSDKIMV</sequence>
<dbReference type="Proteomes" id="UP000187209">
    <property type="component" value="Unassembled WGS sequence"/>
</dbReference>
<evidence type="ECO:0000256" key="1">
    <source>
        <dbReference type="ARBA" id="ARBA00022553"/>
    </source>
</evidence>
<evidence type="ECO:0000256" key="3">
    <source>
        <dbReference type="SAM" id="Phobius"/>
    </source>
</evidence>
<gene>
    <name evidence="5" type="ORF">SteCoe_15881</name>
</gene>
<keyword evidence="3" id="KW-1133">Transmembrane helix</keyword>
<evidence type="ECO:0000256" key="2">
    <source>
        <dbReference type="PROSITE-ProRule" id="PRU00169"/>
    </source>
</evidence>
<comment type="caution">
    <text evidence="5">The sequence shown here is derived from an EMBL/GenBank/DDBJ whole genome shotgun (WGS) entry which is preliminary data.</text>
</comment>
<dbReference type="GO" id="GO:0000160">
    <property type="term" value="P:phosphorelay signal transduction system"/>
    <property type="evidence" value="ECO:0007669"/>
    <property type="project" value="InterPro"/>
</dbReference>
<keyword evidence="3" id="KW-0472">Membrane</keyword>
<evidence type="ECO:0000313" key="5">
    <source>
        <dbReference type="EMBL" id="OMJ83229.1"/>
    </source>
</evidence>
<dbReference type="PROSITE" id="PS50110">
    <property type="entry name" value="RESPONSE_REGULATORY"/>
    <property type="match status" value="1"/>
</dbReference>
<dbReference type="OrthoDB" id="311100at2759"/>
<accession>A0A1R2C2P7</accession>
<keyword evidence="6" id="KW-1185">Reference proteome</keyword>
<dbReference type="PANTHER" id="PTHR43719">
    <property type="entry name" value="TWO-COMPONENT HISTIDINE KINASE"/>
    <property type="match status" value="1"/>
</dbReference>
<dbReference type="EMBL" id="MPUH01000311">
    <property type="protein sequence ID" value="OMJ83229.1"/>
    <property type="molecule type" value="Genomic_DNA"/>
</dbReference>
<feature type="transmembrane region" description="Helical" evidence="3">
    <location>
        <begin position="93"/>
        <end position="112"/>
    </location>
</feature>
<reference evidence="5 6" key="1">
    <citation type="submission" date="2016-11" db="EMBL/GenBank/DDBJ databases">
        <title>The macronuclear genome of Stentor coeruleus: a giant cell with tiny introns.</title>
        <authorList>
            <person name="Slabodnick M."/>
            <person name="Ruby J.G."/>
            <person name="Reiff S.B."/>
            <person name="Swart E.C."/>
            <person name="Gosai S."/>
            <person name="Prabakaran S."/>
            <person name="Witkowska E."/>
            <person name="Larue G.E."/>
            <person name="Fisher S."/>
            <person name="Freeman R.M."/>
            <person name="Gunawardena J."/>
            <person name="Chu W."/>
            <person name="Stover N.A."/>
            <person name="Gregory B.D."/>
            <person name="Nowacki M."/>
            <person name="Derisi J."/>
            <person name="Roy S.W."/>
            <person name="Marshall W.F."/>
            <person name="Sood P."/>
        </authorList>
    </citation>
    <scope>NUCLEOTIDE SEQUENCE [LARGE SCALE GENOMIC DNA]</scope>
    <source>
        <strain evidence="5">WM001</strain>
    </source>
</reference>
<dbReference type="Gene3D" id="3.40.50.2300">
    <property type="match status" value="1"/>
</dbReference>
<dbReference type="CDD" id="cd17546">
    <property type="entry name" value="REC_hyHK_CKI1_RcsC-like"/>
    <property type="match status" value="1"/>
</dbReference>
<dbReference type="InterPro" id="IPR050956">
    <property type="entry name" value="2C_system_His_kinase"/>
</dbReference>
<feature type="transmembrane region" description="Helical" evidence="3">
    <location>
        <begin position="132"/>
        <end position="151"/>
    </location>
</feature>
<proteinExistence type="predicted"/>
<dbReference type="SUPFAM" id="SSF52172">
    <property type="entry name" value="CheY-like"/>
    <property type="match status" value="1"/>
</dbReference>
<feature type="domain" description="Response regulatory" evidence="4">
    <location>
        <begin position="655"/>
        <end position="778"/>
    </location>
</feature>
<dbReference type="PANTHER" id="PTHR43719:SF28">
    <property type="entry name" value="PEROXIDE STRESS-ACTIVATED HISTIDINE KINASE MAK1-RELATED"/>
    <property type="match status" value="1"/>
</dbReference>
<dbReference type="InterPro" id="IPR011006">
    <property type="entry name" value="CheY-like_superfamily"/>
</dbReference>
<dbReference type="AlphaFoldDB" id="A0A1R2C2P7"/>
<evidence type="ECO:0000259" key="4">
    <source>
        <dbReference type="PROSITE" id="PS50110"/>
    </source>
</evidence>
<feature type="transmembrane region" description="Helical" evidence="3">
    <location>
        <begin position="32"/>
        <end position="50"/>
    </location>
</feature>
<organism evidence="5 6">
    <name type="scientific">Stentor coeruleus</name>
    <dbReference type="NCBI Taxonomy" id="5963"/>
    <lineage>
        <taxon>Eukaryota</taxon>
        <taxon>Sar</taxon>
        <taxon>Alveolata</taxon>
        <taxon>Ciliophora</taxon>
        <taxon>Postciliodesmatophora</taxon>
        <taxon>Heterotrichea</taxon>
        <taxon>Heterotrichida</taxon>
        <taxon>Stentoridae</taxon>
        <taxon>Stentor</taxon>
    </lineage>
</organism>
<dbReference type="InterPro" id="IPR001789">
    <property type="entry name" value="Sig_transdc_resp-reg_receiver"/>
</dbReference>
<protein>
    <recommendedName>
        <fullName evidence="4">Response regulatory domain-containing protein</fullName>
    </recommendedName>
</protein>
<keyword evidence="3" id="KW-0812">Transmembrane</keyword>
<name>A0A1R2C2P7_9CILI</name>
<dbReference type="SMART" id="SM00448">
    <property type="entry name" value="REC"/>
    <property type="match status" value="1"/>
</dbReference>
<keyword evidence="1 2" id="KW-0597">Phosphoprotein</keyword>
<dbReference type="Pfam" id="PF00072">
    <property type="entry name" value="Response_reg"/>
    <property type="match status" value="1"/>
</dbReference>
<feature type="modified residue" description="4-aspartylphosphate" evidence="2">
    <location>
        <position position="710"/>
    </location>
</feature>